<organism evidence="1 2">
    <name type="scientific">Catonella massiliensis</name>
    <dbReference type="NCBI Taxonomy" id="2799636"/>
    <lineage>
        <taxon>Bacteria</taxon>
        <taxon>Bacillati</taxon>
        <taxon>Bacillota</taxon>
        <taxon>Clostridia</taxon>
        <taxon>Lachnospirales</taxon>
        <taxon>Lachnospiraceae</taxon>
        <taxon>Catonella</taxon>
    </lineage>
</organism>
<evidence type="ECO:0000313" key="1">
    <source>
        <dbReference type="EMBL" id="MBK5898865.1"/>
    </source>
</evidence>
<accession>A0ABS1J3Y8</accession>
<dbReference type="EMBL" id="JAEPRJ010000001">
    <property type="protein sequence ID" value="MBK5898865.1"/>
    <property type="molecule type" value="Genomic_DNA"/>
</dbReference>
<proteinExistence type="predicted"/>
<dbReference type="RefSeq" id="WP_208430257.1">
    <property type="nucleotide sequence ID" value="NZ_JAEPRJ010000001.1"/>
</dbReference>
<dbReference type="Proteomes" id="UP000604730">
    <property type="component" value="Unassembled WGS sequence"/>
</dbReference>
<evidence type="ECO:0000313" key="2">
    <source>
        <dbReference type="Proteomes" id="UP000604730"/>
    </source>
</evidence>
<gene>
    <name evidence="1" type="ORF">JJN12_13960</name>
</gene>
<protein>
    <recommendedName>
        <fullName evidence="3">Restriction endonuclease</fullName>
    </recommendedName>
</protein>
<comment type="caution">
    <text evidence="1">The sequence shown here is derived from an EMBL/GenBank/DDBJ whole genome shotgun (WGS) entry which is preliminary data.</text>
</comment>
<evidence type="ECO:0008006" key="3">
    <source>
        <dbReference type="Google" id="ProtNLM"/>
    </source>
</evidence>
<name>A0ABS1J3Y8_9FIRM</name>
<reference evidence="1 2" key="1">
    <citation type="submission" date="2021-01" db="EMBL/GenBank/DDBJ databases">
        <title>Isolation and description of Catonella massiliensis sp. nov., a novel Catonella species, isolated from a stable periodontitis subject.</title>
        <authorList>
            <person name="Antezack A."/>
            <person name="Boxberger M."/>
            <person name="La Scola B."/>
            <person name="Monnet-Corti V."/>
        </authorList>
    </citation>
    <scope>NUCLEOTIDE SEQUENCE [LARGE SCALE GENOMIC DNA]</scope>
    <source>
        <strain evidence="1 2">Marseille-Q4567</strain>
    </source>
</reference>
<keyword evidence="2" id="KW-1185">Reference proteome</keyword>
<sequence>MPSKNYGLLEEHIINTFENDRLFQYHEKLCEVIYAGKPRPKGGGECKTDVFVKARDKNTGEEFEIKISVKNENKEFMGNKLKKEDVEAYLGPDWENILINASTSLRSSFETRVLMYASGHYPIKQNSVTVGWKLEIADRPRALSVPIPLSDREIRDYVYKGTNLTKDKKDSIVNGQEVSNSGVADYLLVTCIEKIHASNDVINQMELIDNANIGDTYFIFTANNYRTDEESADGQRALAVRIEWEVIDGKMTPSFHYDNPLKYTGEKDMAPLVRRALAYLGKRNISDIRPGIDVDEDLLKE</sequence>